<dbReference type="Proteomes" id="UP000217199">
    <property type="component" value="Unassembled WGS sequence"/>
</dbReference>
<sequence>MSQNTTSSTSHPNCPNCHCTDIIVIRLQCHYHARNTTTTQDNQRVIPVEQIISYPPTIQQNSYSYNPITHPAINHPATSSYPPQAISSAQYGNYGNFLNHNQEQQHMLEYNPGYGFAPHDISSPVTNNVTTFSNNTNPGFVQESSSGIHAQYTNVSGANQFIDIGAEINYGERPSLYYLSC</sequence>
<comment type="caution">
    <text evidence="1">The sequence shown here is derived from an EMBL/GenBank/DDBJ whole genome shotgun (WGS) entry which is preliminary data.</text>
</comment>
<protein>
    <submittedName>
        <fullName evidence="1">Uncharacterized protein</fullName>
    </submittedName>
</protein>
<dbReference type="AlphaFoldDB" id="A0A286UUB1"/>
<evidence type="ECO:0000313" key="2">
    <source>
        <dbReference type="Proteomes" id="UP000217199"/>
    </source>
</evidence>
<proteinExistence type="predicted"/>
<name>A0A286UUB1_9AGAM</name>
<accession>A0A286UUB1</accession>
<evidence type="ECO:0000313" key="1">
    <source>
        <dbReference type="EMBL" id="PAV23154.1"/>
    </source>
</evidence>
<keyword evidence="2" id="KW-1185">Reference proteome</keyword>
<dbReference type="InParanoid" id="A0A286UUB1"/>
<dbReference type="EMBL" id="NBII01000001">
    <property type="protein sequence ID" value="PAV23154.1"/>
    <property type="molecule type" value="Genomic_DNA"/>
</dbReference>
<reference evidence="1 2" key="1">
    <citation type="journal article" date="2017" name="Mol. Ecol.">
        <title>Comparative and population genomic landscape of Phellinus noxius: A hypervariable fungus causing root rot in trees.</title>
        <authorList>
            <person name="Chung C.L."/>
            <person name="Lee T.J."/>
            <person name="Akiba M."/>
            <person name="Lee H.H."/>
            <person name="Kuo T.H."/>
            <person name="Liu D."/>
            <person name="Ke H.M."/>
            <person name="Yokoi T."/>
            <person name="Roa M.B."/>
            <person name="Lu M.J."/>
            <person name="Chang Y.Y."/>
            <person name="Ann P.J."/>
            <person name="Tsai J.N."/>
            <person name="Chen C.Y."/>
            <person name="Tzean S.S."/>
            <person name="Ota Y."/>
            <person name="Hattori T."/>
            <person name="Sahashi N."/>
            <person name="Liou R.F."/>
            <person name="Kikuchi T."/>
            <person name="Tsai I.J."/>
        </authorList>
    </citation>
    <scope>NUCLEOTIDE SEQUENCE [LARGE SCALE GENOMIC DNA]</scope>
    <source>
        <strain evidence="1 2">FFPRI411160</strain>
    </source>
</reference>
<organism evidence="1 2">
    <name type="scientific">Pyrrhoderma noxium</name>
    <dbReference type="NCBI Taxonomy" id="2282107"/>
    <lineage>
        <taxon>Eukaryota</taxon>
        <taxon>Fungi</taxon>
        <taxon>Dikarya</taxon>
        <taxon>Basidiomycota</taxon>
        <taxon>Agaricomycotina</taxon>
        <taxon>Agaricomycetes</taxon>
        <taxon>Hymenochaetales</taxon>
        <taxon>Hymenochaetaceae</taxon>
        <taxon>Pyrrhoderma</taxon>
    </lineage>
</organism>
<gene>
    <name evidence="1" type="ORF">PNOK_0022200</name>
</gene>